<dbReference type="Pfam" id="PF00072">
    <property type="entry name" value="Response_reg"/>
    <property type="match status" value="1"/>
</dbReference>
<accession>A0A0J4VRV8</accession>
<protein>
    <submittedName>
        <fullName evidence="13">Sensory histidine kinase YfhA</fullName>
    </submittedName>
    <submittedName>
        <fullName evidence="11">Transcriptional regulatory protein GlrR</fullName>
    </submittedName>
    <submittedName>
        <fullName evidence="12">Two-component system response regulator GlrR</fullName>
    </submittedName>
</protein>
<dbReference type="FunFam" id="3.40.50.2300:FF:000018">
    <property type="entry name" value="DNA-binding transcriptional regulator NtrC"/>
    <property type="match status" value="1"/>
</dbReference>
<dbReference type="KEGG" id="kvq:SP68_08460"/>
<sequence length="445" mass="49183">MTIRKPARLLLVDDDPGLLKLLGMRLVSEGYSVVTAESGPEALRVLGREKVDLVISDLRMDEMDGLQLFSEIQKGLPGMPVIILTAHGSIPDAVAATQQGVFSFLTKPVDKDALYKAIDEALEQRSPATDEAWRQAIVTRSPLMLRLLEQAGMVAQSDVSVLINGQSGTGKEIVAQAIHNASPRHDKPFVAINCGALPEQLLESELFGHARGAFTGAVSNREGLFQAAEGGTLFLDEIGDMPVALQVKLLRVLQERKVRPLGSNRDIEINVRIISATHRDLPKAMARGEFREDLFYRLNVVNLKIPPLSERAEDIPLLANHLLRQSADRHKPFVRAFSSDAMKRLMAAKWPGNVRQLVNVIEQCVALTSSPVIGDALVEQALEGENTALPTFVEARNQFELNYLRKLLQITKGNVTHAARMAGRNRTEFYKLLSRHELDANDFKE</sequence>
<dbReference type="KEGG" id="kpe:KPK_1243"/>
<dbReference type="GO" id="GO:0005524">
    <property type="term" value="F:ATP binding"/>
    <property type="evidence" value="ECO:0007669"/>
    <property type="project" value="UniProtKB-KW"/>
</dbReference>
<organism evidence="12 15">
    <name type="scientific">Klebsiella variicola</name>
    <dbReference type="NCBI Taxonomy" id="244366"/>
    <lineage>
        <taxon>Bacteria</taxon>
        <taxon>Pseudomonadati</taxon>
        <taxon>Pseudomonadota</taxon>
        <taxon>Gammaproteobacteria</taxon>
        <taxon>Enterobacterales</taxon>
        <taxon>Enterobacteriaceae</taxon>
        <taxon>Klebsiella/Raoultella group</taxon>
        <taxon>Klebsiella</taxon>
        <taxon>Klebsiella pneumoniae complex</taxon>
    </lineage>
</organism>
<dbReference type="InterPro" id="IPR025662">
    <property type="entry name" value="Sigma_54_int_dom_ATP-bd_1"/>
</dbReference>
<evidence type="ECO:0000313" key="14">
    <source>
        <dbReference type="Proteomes" id="UP000258928"/>
    </source>
</evidence>
<dbReference type="SMART" id="SM00448">
    <property type="entry name" value="REC"/>
    <property type="match status" value="1"/>
</dbReference>
<dbReference type="PROSITE" id="PS00675">
    <property type="entry name" value="SIGMA54_INTERACT_1"/>
    <property type="match status" value="1"/>
</dbReference>
<dbReference type="GO" id="GO:0003677">
    <property type="term" value="F:DNA binding"/>
    <property type="evidence" value="ECO:0007669"/>
    <property type="project" value="UniProtKB-KW"/>
</dbReference>
<feature type="domain" description="Sigma-54 factor interaction" evidence="9">
    <location>
        <begin position="137"/>
        <end position="366"/>
    </location>
</feature>
<keyword evidence="2" id="KW-0547">Nucleotide-binding</keyword>
<dbReference type="GO" id="GO:0006355">
    <property type="term" value="P:regulation of DNA-templated transcription"/>
    <property type="evidence" value="ECO:0007669"/>
    <property type="project" value="InterPro"/>
</dbReference>
<dbReference type="SMART" id="SM00382">
    <property type="entry name" value="AAA"/>
    <property type="match status" value="1"/>
</dbReference>
<dbReference type="PANTHER" id="PTHR32071">
    <property type="entry name" value="TRANSCRIPTIONAL REGULATORY PROTEIN"/>
    <property type="match status" value="1"/>
</dbReference>
<name>A0A087FSG7_KLEVA</name>
<proteinExistence type="predicted"/>
<keyword evidence="4" id="KW-0902">Two-component regulatory system</keyword>
<dbReference type="KEGG" id="kpk:A593_04625"/>
<feature type="domain" description="Response regulatory" evidence="10">
    <location>
        <begin position="8"/>
        <end position="122"/>
    </location>
</feature>
<dbReference type="PROSITE" id="PS00688">
    <property type="entry name" value="SIGMA54_INTERACT_3"/>
    <property type="match status" value="1"/>
</dbReference>
<keyword evidence="16" id="KW-1185">Reference proteome</keyword>
<dbReference type="NCBIfam" id="NF011695">
    <property type="entry name" value="PRK15115.1"/>
    <property type="match status" value="1"/>
</dbReference>
<keyword evidence="5" id="KW-0805">Transcription regulation</keyword>
<dbReference type="AlphaFoldDB" id="A0A087FSG7"/>
<dbReference type="InterPro" id="IPR003593">
    <property type="entry name" value="AAA+_ATPase"/>
</dbReference>
<dbReference type="Pfam" id="PF25601">
    <property type="entry name" value="AAA_lid_14"/>
    <property type="match status" value="1"/>
</dbReference>
<keyword evidence="7" id="KW-0804">Transcription</keyword>
<dbReference type="Gene3D" id="3.40.50.2300">
    <property type="match status" value="1"/>
</dbReference>
<dbReference type="PANTHER" id="PTHR32071:SF116">
    <property type="entry name" value="TRANSCRIPTIONAL REGULATORY PROTEIN GLRR"/>
    <property type="match status" value="1"/>
</dbReference>
<dbReference type="InterPro" id="IPR009057">
    <property type="entry name" value="Homeodomain-like_sf"/>
</dbReference>
<dbReference type="InterPro" id="IPR025944">
    <property type="entry name" value="Sigma_54_int_dom_CS"/>
</dbReference>
<dbReference type="InterPro" id="IPR025943">
    <property type="entry name" value="Sigma_54_int_dom_ATP-bd_2"/>
</dbReference>
<dbReference type="SUPFAM" id="SSF52172">
    <property type="entry name" value="CheY-like"/>
    <property type="match status" value="1"/>
</dbReference>
<evidence type="ECO:0000313" key="13">
    <source>
        <dbReference type="EMBL" id="SXF90456.1"/>
    </source>
</evidence>
<evidence type="ECO:0000256" key="3">
    <source>
        <dbReference type="ARBA" id="ARBA00022840"/>
    </source>
</evidence>
<evidence type="ECO:0000256" key="5">
    <source>
        <dbReference type="ARBA" id="ARBA00023015"/>
    </source>
</evidence>
<dbReference type="InterPro" id="IPR001789">
    <property type="entry name" value="Sig_transdc_resp-reg_receiver"/>
</dbReference>
<gene>
    <name evidence="12" type="primary">glrR</name>
    <name evidence="13" type="synonym">qseF</name>
    <name evidence="11" type="ORF">AN2335V1_4404</name>
    <name evidence="12" type="ORF">IAP99_06570</name>
    <name evidence="13" type="ORF">SAMEA3729809_00034</name>
</gene>
<dbReference type="FunFam" id="3.40.50.300:FF:000006">
    <property type="entry name" value="DNA-binding transcriptional regulator NtrC"/>
    <property type="match status" value="1"/>
</dbReference>
<evidence type="ECO:0000313" key="12">
    <source>
        <dbReference type="EMBL" id="QNP26016.1"/>
    </source>
</evidence>
<reference evidence="12 15" key="2">
    <citation type="submission" date="2020-08" db="EMBL/GenBank/DDBJ databases">
        <title>Complete genome sequence of Klebsiella pneumoniae KP2757.</title>
        <authorList>
            <person name="Zhang X."/>
        </authorList>
    </citation>
    <scope>NUCLEOTIDE SEQUENCE [LARGE SCALE GENOMIC DNA]</scope>
    <source>
        <strain evidence="12 15">KP2757</strain>
    </source>
</reference>
<evidence type="ECO:0000256" key="4">
    <source>
        <dbReference type="ARBA" id="ARBA00023012"/>
    </source>
</evidence>
<evidence type="ECO:0000256" key="7">
    <source>
        <dbReference type="ARBA" id="ARBA00023163"/>
    </source>
</evidence>
<dbReference type="Gene3D" id="1.10.8.60">
    <property type="match status" value="1"/>
</dbReference>
<dbReference type="Proteomes" id="UP000258928">
    <property type="component" value="Unassembled WGS sequence"/>
</dbReference>
<dbReference type="InterPro" id="IPR011006">
    <property type="entry name" value="CheY-like_superfamily"/>
</dbReference>
<dbReference type="SUPFAM" id="SSF46689">
    <property type="entry name" value="Homeodomain-like"/>
    <property type="match status" value="1"/>
</dbReference>
<dbReference type="Pfam" id="PF00158">
    <property type="entry name" value="Sigma54_activat"/>
    <property type="match status" value="1"/>
</dbReference>
<evidence type="ECO:0000259" key="10">
    <source>
        <dbReference type="PROSITE" id="PS50110"/>
    </source>
</evidence>
<evidence type="ECO:0000256" key="6">
    <source>
        <dbReference type="ARBA" id="ARBA00023125"/>
    </source>
</evidence>
<dbReference type="GeneID" id="93271858"/>
<keyword evidence="13" id="KW-0418">Kinase</keyword>
<dbReference type="EMBL" id="CP060807">
    <property type="protein sequence ID" value="QNP26016.1"/>
    <property type="molecule type" value="Genomic_DNA"/>
</dbReference>
<dbReference type="RefSeq" id="WP_008803779.1">
    <property type="nucleotide sequence ID" value="NC_011283.1"/>
</dbReference>
<keyword evidence="3" id="KW-0067">ATP-binding</keyword>
<evidence type="ECO:0000256" key="1">
    <source>
        <dbReference type="ARBA" id="ARBA00022553"/>
    </source>
</evidence>
<dbReference type="GO" id="GO:0016301">
    <property type="term" value="F:kinase activity"/>
    <property type="evidence" value="ECO:0007669"/>
    <property type="project" value="UniProtKB-KW"/>
</dbReference>
<evidence type="ECO:0000313" key="11">
    <source>
        <dbReference type="EMBL" id="CAH6212447.1"/>
    </source>
</evidence>
<reference evidence="11" key="3">
    <citation type="submission" date="2022-05" db="EMBL/GenBank/DDBJ databases">
        <authorList>
            <person name="Alioto T."/>
            <person name="Alioto T."/>
            <person name="Gomez Garrido J."/>
        </authorList>
    </citation>
    <scope>NUCLEOTIDE SEQUENCE</scope>
    <source>
        <strain evidence="11">0</strain>
    </source>
</reference>
<dbReference type="KEGG" id="kvd:KR75_01910"/>
<reference evidence="13 14" key="1">
    <citation type="submission" date="2018-08" db="EMBL/GenBank/DDBJ databases">
        <authorList>
            <consortium name="Pathogen Informatics"/>
        </authorList>
    </citation>
    <scope>NUCLEOTIDE SEQUENCE [LARGE SCALE GENOMIC DNA]</scope>
    <source>
        <strain evidence="13 14">EuSCAPE_TR218</strain>
    </source>
</reference>
<keyword evidence="1 8" id="KW-0597">Phosphoprotein</keyword>
<dbReference type="CDD" id="cd00009">
    <property type="entry name" value="AAA"/>
    <property type="match status" value="1"/>
</dbReference>
<evidence type="ECO:0000259" key="9">
    <source>
        <dbReference type="PROSITE" id="PS50045"/>
    </source>
</evidence>
<dbReference type="PROSITE" id="PS00676">
    <property type="entry name" value="SIGMA54_INTERACT_2"/>
    <property type="match status" value="1"/>
</dbReference>
<dbReference type="EMBL" id="UKAS01000001">
    <property type="protein sequence ID" value="SXF90456.1"/>
    <property type="molecule type" value="Genomic_DNA"/>
</dbReference>
<evidence type="ECO:0000256" key="8">
    <source>
        <dbReference type="PROSITE-ProRule" id="PRU00169"/>
    </source>
</evidence>
<dbReference type="Gene3D" id="3.40.50.300">
    <property type="entry name" value="P-loop containing nucleotide triphosphate hydrolases"/>
    <property type="match status" value="1"/>
</dbReference>
<dbReference type="Gene3D" id="1.10.10.60">
    <property type="entry name" value="Homeodomain-like"/>
    <property type="match status" value="1"/>
</dbReference>
<dbReference type="PROSITE" id="PS50045">
    <property type="entry name" value="SIGMA54_INTERACT_4"/>
    <property type="match status" value="1"/>
</dbReference>
<dbReference type="InterPro" id="IPR058031">
    <property type="entry name" value="AAA_lid_NorR"/>
</dbReference>
<evidence type="ECO:0000256" key="2">
    <source>
        <dbReference type="ARBA" id="ARBA00022741"/>
    </source>
</evidence>
<evidence type="ECO:0000313" key="16">
    <source>
        <dbReference type="Proteomes" id="UP000789617"/>
    </source>
</evidence>
<dbReference type="GO" id="GO:0000160">
    <property type="term" value="P:phosphorelay signal transduction system"/>
    <property type="evidence" value="ECO:0007669"/>
    <property type="project" value="UniProtKB-KW"/>
</dbReference>
<accession>A0A087FSG7</accession>
<dbReference type="FunFam" id="1.10.10.60:FF:000111">
    <property type="entry name" value="Two-component system response regulator GlrR"/>
    <property type="match status" value="1"/>
</dbReference>
<keyword evidence="13" id="KW-0808">Transferase</keyword>
<dbReference type="Proteomes" id="UP000789617">
    <property type="component" value="Unassembled WGS sequence"/>
</dbReference>
<dbReference type="OMA" id="DRNRTEF"/>
<feature type="modified residue" description="4-aspartylphosphate" evidence="8">
    <location>
        <position position="57"/>
    </location>
</feature>
<dbReference type="PROSITE" id="PS50110">
    <property type="entry name" value="RESPONSE_REGULATORY"/>
    <property type="match status" value="1"/>
</dbReference>
<dbReference type="InterPro" id="IPR002078">
    <property type="entry name" value="Sigma_54_int"/>
</dbReference>
<dbReference type="Proteomes" id="UP000516181">
    <property type="component" value="Chromosome"/>
</dbReference>
<keyword evidence="6" id="KW-0238">DNA-binding</keyword>
<dbReference type="EMBL" id="CAJOXS020000004">
    <property type="protein sequence ID" value="CAH6212447.1"/>
    <property type="molecule type" value="Genomic_DNA"/>
</dbReference>
<dbReference type="InterPro" id="IPR027417">
    <property type="entry name" value="P-loop_NTPase"/>
</dbReference>
<dbReference type="SUPFAM" id="SSF52540">
    <property type="entry name" value="P-loop containing nucleoside triphosphate hydrolases"/>
    <property type="match status" value="1"/>
</dbReference>
<evidence type="ECO:0000313" key="15">
    <source>
        <dbReference type="Proteomes" id="UP000516181"/>
    </source>
</evidence>